<keyword evidence="2" id="KW-0812">Transmembrane</keyword>
<sequence length="73" mass="8091">MRAEEAASNVTAGLPGFLVLFFLGLACWFLFRSMNKRMRRVRYEAGDLTSRRREGADPATDEPTDPSKNGPAA</sequence>
<gene>
    <name evidence="3" type="ORF">FB459_3255</name>
</gene>
<protein>
    <submittedName>
        <fullName evidence="3">Uncharacterized protein</fullName>
    </submittedName>
</protein>
<feature type="region of interest" description="Disordered" evidence="1">
    <location>
        <begin position="45"/>
        <end position="73"/>
    </location>
</feature>
<organism evidence="3 4">
    <name type="scientific">Yimella lutea</name>
    <dbReference type="NCBI Taxonomy" id="587872"/>
    <lineage>
        <taxon>Bacteria</taxon>
        <taxon>Bacillati</taxon>
        <taxon>Actinomycetota</taxon>
        <taxon>Actinomycetes</taxon>
        <taxon>Micrococcales</taxon>
        <taxon>Dermacoccaceae</taxon>
        <taxon>Yimella</taxon>
    </lineage>
</organism>
<comment type="caution">
    <text evidence="3">The sequence shown here is derived from an EMBL/GenBank/DDBJ whole genome shotgun (WGS) entry which is preliminary data.</text>
</comment>
<dbReference type="RefSeq" id="WP_129625972.1">
    <property type="nucleotide sequence ID" value="NZ_BAABCI010000001.1"/>
</dbReference>
<dbReference type="EMBL" id="VFMO01000001">
    <property type="protein sequence ID" value="TQJ15697.1"/>
    <property type="molecule type" value="Genomic_DNA"/>
</dbReference>
<dbReference type="Proteomes" id="UP000320806">
    <property type="component" value="Unassembled WGS sequence"/>
</dbReference>
<keyword evidence="2" id="KW-1133">Transmembrane helix</keyword>
<proteinExistence type="predicted"/>
<dbReference type="OrthoDB" id="5149263at2"/>
<dbReference type="PROSITE" id="PS51257">
    <property type="entry name" value="PROKAR_LIPOPROTEIN"/>
    <property type="match status" value="1"/>
</dbReference>
<feature type="compositionally biased region" description="Basic and acidic residues" evidence="1">
    <location>
        <begin position="45"/>
        <end position="56"/>
    </location>
</feature>
<evidence type="ECO:0000313" key="4">
    <source>
        <dbReference type="Proteomes" id="UP000320806"/>
    </source>
</evidence>
<keyword evidence="4" id="KW-1185">Reference proteome</keyword>
<accession>A0A542EK27</accession>
<evidence type="ECO:0000256" key="2">
    <source>
        <dbReference type="SAM" id="Phobius"/>
    </source>
</evidence>
<name>A0A542EK27_9MICO</name>
<evidence type="ECO:0000256" key="1">
    <source>
        <dbReference type="SAM" id="MobiDB-lite"/>
    </source>
</evidence>
<reference evidence="3 4" key="1">
    <citation type="submission" date="2019-06" db="EMBL/GenBank/DDBJ databases">
        <title>Sequencing the genomes of 1000 actinobacteria strains.</title>
        <authorList>
            <person name="Klenk H.-P."/>
        </authorList>
    </citation>
    <scope>NUCLEOTIDE SEQUENCE [LARGE SCALE GENOMIC DNA]</scope>
    <source>
        <strain evidence="3 4">DSM 19828</strain>
    </source>
</reference>
<dbReference type="AlphaFoldDB" id="A0A542EK27"/>
<feature type="transmembrane region" description="Helical" evidence="2">
    <location>
        <begin position="12"/>
        <end position="31"/>
    </location>
</feature>
<evidence type="ECO:0000313" key="3">
    <source>
        <dbReference type="EMBL" id="TQJ15697.1"/>
    </source>
</evidence>
<keyword evidence="2" id="KW-0472">Membrane</keyword>